<sequence length="49" mass="5814">EGRFRLDVRKKFFTMRVVRHWNRLPREAVDAPSLEVFKARLDGALSNEV</sequence>
<evidence type="ECO:0008006" key="3">
    <source>
        <dbReference type="Google" id="ProtNLM"/>
    </source>
</evidence>
<organism evidence="1 2">
    <name type="scientific">Cathartes aura</name>
    <name type="common">Turkey vulture</name>
    <name type="synonym">Vultur aura</name>
    <dbReference type="NCBI Taxonomy" id="43455"/>
    <lineage>
        <taxon>Eukaryota</taxon>
        <taxon>Metazoa</taxon>
        <taxon>Chordata</taxon>
        <taxon>Craniata</taxon>
        <taxon>Vertebrata</taxon>
        <taxon>Euteleostomi</taxon>
        <taxon>Archelosauria</taxon>
        <taxon>Archosauria</taxon>
        <taxon>Dinosauria</taxon>
        <taxon>Saurischia</taxon>
        <taxon>Theropoda</taxon>
        <taxon>Coelurosauria</taxon>
        <taxon>Aves</taxon>
        <taxon>Neognathae</taxon>
        <taxon>Neoaves</taxon>
        <taxon>Telluraves</taxon>
        <taxon>Accipitrimorphae</taxon>
        <taxon>Accipitriformes</taxon>
        <taxon>Cathartidae</taxon>
        <taxon>Cathartes</taxon>
    </lineage>
</organism>
<dbReference type="AlphaFoldDB" id="A0A091LDF2"/>
<dbReference type="OrthoDB" id="9314767at2759"/>
<proteinExistence type="predicted"/>
<accession>A0A091LDF2</accession>
<name>A0A091LDF2_CATAU</name>
<keyword evidence="2" id="KW-1185">Reference proteome</keyword>
<protein>
    <recommendedName>
        <fullName evidence="3">Nidogen G2 beta-barrel domain-containing protein</fullName>
    </recommendedName>
</protein>
<reference evidence="1 2" key="1">
    <citation type="submission" date="2014-04" db="EMBL/GenBank/DDBJ databases">
        <title>Genome evolution of avian class.</title>
        <authorList>
            <person name="Zhang G."/>
            <person name="Li C."/>
        </authorList>
    </citation>
    <scope>NUCLEOTIDE SEQUENCE [LARGE SCALE GENOMIC DNA]</scope>
    <source>
        <strain evidence="1">BGI_N323</strain>
    </source>
</reference>
<feature type="non-terminal residue" evidence="1">
    <location>
        <position position="1"/>
    </location>
</feature>
<feature type="non-terminal residue" evidence="1">
    <location>
        <position position="49"/>
    </location>
</feature>
<gene>
    <name evidence="1" type="ORF">N323_05635</name>
</gene>
<dbReference type="Proteomes" id="UP000053745">
    <property type="component" value="Unassembled WGS sequence"/>
</dbReference>
<evidence type="ECO:0000313" key="1">
    <source>
        <dbReference type="EMBL" id="KFP53977.1"/>
    </source>
</evidence>
<evidence type="ECO:0000313" key="2">
    <source>
        <dbReference type="Proteomes" id="UP000053745"/>
    </source>
</evidence>
<dbReference type="EMBL" id="KL315958">
    <property type="protein sequence ID" value="KFP53977.1"/>
    <property type="molecule type" value="Genomic_DNA"/>
</dbReference>